<sequence>MKVRSVTHSVLCLAALASALPQGKPPSDASLMQSGKNSIGGSLHNTHSLTSLGSGEGAVSEQNQPAWYQRNFKTIQAIYDMTVYPANAAVITQGGKAVPPGLFAQDVIGRVSPVGNFTGFEDSIEYFFALAPTPQGNLAHTAFYEAEIVDFVSGCPSVASSLVYFRSGTVSEAGVLDKTKPMTTLSQGAFFHFNDKGEVDRYQAWIPNLQAWTRISSGIDYSNMQVQQAVPQQLCPQIQQRCTGKDQQYSSVEQCSKQLGAKPFGNFDEAWGDNLACRTIHLLLTIHRPDVHCKHVGPTGGGKCVDIDYSDDYFDDAELFKAPLGDVFTCSGQLPKSQNLPAKAAQQALAQMAMQGGKKPASHGAASGTAANPAAQAAANAMSGQNGLPVSETSANPAAQAAADAMTGQNGLPA</sequence>
<protein>
    <submittedName>
        <fullName evidence="3">Bifonsecin B biosynthesis cluster protein A</fullName>
    </submittedName>
</protein>
<keyword evidence="4" id="KW-1185">Reference proteome</keyword>
<evidence type="ECO:0000256" key="1">
    <source>
        <dbReference type="SAM" id="MobiDB-lite"/>
    </source>
</evidence>
<organism evidence="3 4">
    <name type="scientific">Pseudocercospora fuligena</name>
    <dbReference type="NCBI Taxonomy" id="685502"/>
    <lineage>
        <taxon>Eukaryota</taxon>
        <taxon>Fungi</taxon>
        <taxon>Dikarya</taxon>
        <taxon>Ascomycota</taxon>
        <taxon>Pezizomycotina</taxon>
        <taxon>Dothideomycetes</taxon>
        <taxon>Dothideomycetidae</taxon>
        <taxon>Mycosphaerellales</taxon>
        <taxon>Mycosphaerellaceae</taxon>
        <taxon>Pseudocercospora</taxon>
    </lineage>
</organism>
<evidence type="ECO:0000256" key="2">
    <source>
        <dbReference type="SAM" id="SignalP"/>
    </source>
</evidence>
<feature type="compositionally biased region" description="Low complexity" evidence="1">
    <location>
        <begin position="395"/>
        <end position="405"/>
    </location>
</feature>
<feature type="region of interest" description="Disordered" evidence="1">
    <location>
        <begin position="354"/>
        <end position="414"/>
    </location>
</feature>
<proteinExistence type="predicted"/>
<dbReference type="OrthoDB" id="10010954at2759"/>
<feature type="compositionally biased region" description="Low complexity" evidence="1">
    <location>
        <begin position="354"/>
        <end position="387"/>
    </location>
</feature>
<evidence type="ECO:0000313" key="3">
    <source>
        <dbReference type="EMBL" id="KAF7186106.1"/>
    </source>
</evidence>
<evidence type="ECO:0000313" key="4">
    <source>
        <dbReference type="Proteomes" id="UP000660729"/>
    </source>
</evidence>
<dbReference type="AlphaFoldDB" id="A0A8H6R559"/>
<keyword evidence="2" id="KW-0732">Signal</keyword>
<reference evidence="3" key="1">
    <citation type="submission" date="2020-04" db="EMBL/GenBank/DDBJ databases">
        <title>Draft genome resource of the tomato pathogen Pseudocercospora fuligena.</title>
        <authorList>
            <person name="Zaccaron A."/>
        </authorList>
    </citation>
    <scope>NUCLEOTIDE SEQUENCE</scope>
    <source>
        <strain evidence="3">PF001</strain>
    </source>
</reference>
<dbReference type="Proteomes" id="UP000660729">
    <property type="component" value="Unassembled WGS sequence"/>
</dbReference>
<comment type="caution">
    <text evidence="3">The sequence shown here is derived from an EMBL/GenBank/DDBJ whole genome shotgun (WGS) entry which is preliminary data.</text>
</comment>
<feature type="signal peptide" evidence="2">
    <location>
        <begin position="1"/>
        <end position="19"/>
    </location>
</feature>
<accession>A0A8H6R559</accession>
<feature type="chain" id="PRO_5034152834" evidence="2">
    <location>
        <begin position="20"/>
        <end position="414"/>
    </location>
</feature>
<gene>
    <name evidence="3" type="ORF">HII31_12567</name>
</gene>
<dbReference type="EMBL" id="JABCIY010000268">
    <property type="protein sequence ID" value="KAF7186106.1"/>
    <property type="molecule type" value="Genomic_DNA"/>
</dbReference>
<name>A0A8H6R559_9PEZI</name>